<dbReference type="InterPro" id="IPR050090">
    <property type="entry name" value="Tyrosine_recombinase_XerCD"/>
</dbReference>
<proteinExistence type="predicted"/>
<protein>
    <submittedName>
        <fullName evidence="7">Tyrosine-type recombinase/integrase</fullName>
    </submittedName>
</protein>
<keyword evidence="3" id="KW-0233">DNA recombination</keyword>
<keyword evidence="1" id="KW-0229">DNA integration</keyword>
<dbReference type="Gene3D" id="1.10.443.10">
    <property type="entry name" value="Intergrase catalytic core"/>
    <property type="match status" value="1"/>
</dbReference>
<dbReference type="PANTHER" id="PTHR30349">
    <property type="entry name" value="PHAGE INTEGRASE-RELATED"/>
    <property type="match status" value="1"/>
</dbReference>
<evidence type="ECO:0000256" key="4">
    <source>
        <dbReference type="PROSITE-ProRule" id="PRU01248"/>
    </source>
</evidence>
<dbReference type="PROSITE" id="PS51900">
    <property type="entry name" value="CB"/>
    <property type="match status" value="1"/>
</dbReference>
<reference evidence="7" key="1">
    <citation type="submission" date="2021-06" db="EMBL/GenBank/DDBJ databases">
        <title>New haloarchaea isolates fom saline soil.</title>
        <authorList>
            <person name="Duran-Viseras A."/>
            <person name="Sanchez-Porro C.S."/>
            <person name="Ventosa A."/>
        </authorList>
    </citation>
    <scope>NUCLEOTIDE SEQUENCE</scope>
    <source>
        <strain evidence="7">JCM 18369</strain>
    </source>
</reference>
<dbReference type="Gene3D" id="1.10.150.130">
    <property type="match status" value="1"/>
</dbReference>
<dbReference type="InterPro" id="IPR010998">
    <property type="entry name" value="Integrase_recombinase_N"/>
</dbReference>
<keyword evidence="8" id="KW-1185">Reference proteome</keyword>
<dbReference type="InterPro" id="IPR013762">
    <property type="entry name" value="Integrase-like_cat_sf"/>
</dbReference>
<dbReference type="AlphaFoldDB" id="A0AA41KIN5"/>
<dbReference type="InterPro" id="IPR002104">
    <property type="entry name" value="Integrase_catalytic"/>
</dbReference>
<dbReference type="Pfam" id="PF00589">
    <property type="entry name" value="Phage_integrase"/>
    <property type="match status" value="1"/>
</dbReference>
<evidence type="ECO:0000256" key="3">
    <source>
        <dbReference type="ARBA" id="ARBA00023172"/>
    </source>
</evidence>
<evidence type="ECO:0000259" key="5">
    <source>
        <dbReference type="PROSITE" id="PS51898"/>
    </source>
</evidence>
<evidence type="ECO:0000313" key="8">
    <source>
        <dbReference type="Proteomes" id="UP001166304"/>
    </source>
</evidence>
<comment type="caution">
    <text evidence="7">The sequence shown here is derived from an EMBL/GenBank/DDBJ whole genome shotgun (WGS) entry which is preliminary data.</text>
</comment>
<gene>
    <name evidence="7" type="ORF">KTS37_08555</name>
</gene>
<dbReference type="CDD" id="cd00397">
    <property type="entry name" value="DNA_BRE_C"/>
    <property type="match status" value="1"/>
</dbReference>
<sequence>MTNDLEPLTPFDAVEMYLSHREPELSEKSLHNHRYRLDVFLEFCEERGIENLNNLTGRDLHRFRTWRSKQDITTMTLRTNLATLRVFLEFCASIDGVEQGIREKVVLPEVDKEEQAKDVKLETGRAEKILEHLNRFEYASRDHVVMAILWHTGMRLGTLRALDVDDVDLDTPCLRVRHRPETGTPLKNRTAAERVIALGEGYARILGDYIEHNRIPSEDSHGREPLISSKQGRLAESSIRMTVYKWTRPCMVGECPHDEDPKTCDYMLVRQASECPSSHSPHGIRRGALTRMLRQGTPEEVVGDRSNVSRDVLEQHYDRRTERERMELRRDLLEDI</sequence>
<accession>A0AA41KIN5</accession>
<dbReference type="EMBL" id="JAHQXE010000002">
    <property type="protein sequence ID" value="MBV0901838.1"/>
    <property type="molecule type" value="Genomic_DNA"/>
</dbReference>
<dbReference type="Proteomes" id="UP001166304">
    <property type="component" value="Unassembled WGS sequence"/>
</dbReference>
<dbReference type="GO" id="GO:0015074">
    <property type="term" value="P:DNA integration"/>
    <property type="evidence" value="ECO:0007669"/>
    <property type="project" value="UniProtKB-KW"/>
</dbReference>
<dbReference type="InterPro" id="IPR004107">
    <property type="entry name" value="Integrase_SAM-like_N"/>
</dbReference>
<dbReference type="PROSITE" id="PS51898">
    <property type="entry name" value="TYR_RECOMBINASE"/>
    <property type="match status" value="1"/>
</dbReference>
<dbReference type="InterPro" id="IPR044068">
    <property type="entry name" value="CB"/>
</dbReference>
<dbReference type="GO" id="GO:0006310">
    <property type="term" value="P:DNA recombination"/>
    <property type="evidence" value="ECO:0007669"/>
    <property type="project" value="UniProtKB-KW"/>
</dbReference>
<evidence type="ECO:0000313" key="7">
    <source>
        <dbReference type="EMBL" id="MBV0901838.1"/>
    </source>
</evidence>
<dbReference type="GO" id="GO:0003677">
    <property type="term" value="F:DNA binding"/>
    <property type="evidence" value="ECO:0007669"/>
    <property type="project" value="UniProtKB-UniRule"/>
</dbReference>
<dbReference type="RefSeq" id="WP_162413028.1">
    <property type="nucleotide sequence ID" value="NZ_JAHQXE010000002.1"/>
</dbReference>
<evidence type="ECO:0000256" key="1">
    <source>
        <dbReference type="ARBA" id="ARBA00022908"/>
    </source>
</evidence>
<feature type="domain" description="Tyr recombinase" evidence="5">
    <location>
        <begin position="114"/>
        <end position="330"/>
    </location>
</feature>
<dbReference type="InterPro" id="IPR011010">
    <property type="entry name" value="DNA_brk_join_enz"/>
</dbReference>
<dbReference type="Pfam" id="PF02899">
    <property type="entry name" value="Phage_int_SAM_1"/>
    <property type="match status" value="1"/>
</dbReference>
<evidence type="ECO:0000256" key="2">
    <source>
        <dbReference type="ARBA" id="ARBA00023125"/>
    </source>
</evidence>
<organism evidence="7 8">
    <name type="scientific">Haloarcula salina</name>
    <dbReference type="NCBI Taxonomy" id="1429914"/>
    <lineage>
        <taxon>Archaea</taxon>
        <taxon>Methanobacteriati</taxon>
        <taxon>Methanobacteriota</taxon>
        <taxon>Stenosarchaea group</taxon>
        <taxon>Halobacteria</taxon>
        <taxon>Halobacteriales</taxon>
        <taxon>Haloarculaceae</taxon>
        <taxon>Haloarcula</taxon>
    </lineage>
</organism>
<evidence type="ECO:0000259" key="6">
    <source>
        <dbReference type="PROSITE" id="PS51900"/>
    </source>
</evidence>
<dbReference type="SUPFAM" id="SSF56349">
    <property type="entry name" value="DNA breaking-rejoining enzymes"/>
    <property type="match status" value="1"/>
</dbReference>
<keyword evidence="2 4" id="KW-0238">DNA-binding</keyword>
<dbReference type="PANTHER" id="PTHR30349:SF41">
    <property type="entry name" value="INTEGRASE_RECOMBINASE PROTEIN MJ0367-RELATED"/>
    <property type="match status" value="1"/>
</dbReference>
<feature type="domain" description="Core-binding (CB)" evidence="6">
    <location>
        <begin position="8"/>
        <end position="92"/>
    </location>
</feature>
<name>A0AA41KIN5_9EURY</name>